<dbReference type="AlphaFoldDB" id="A0A2J8TEB3"/>
<proteinExistence type="predicted"/>
<evidence type="ECO:0000256" key="1">
    <source>
        <dbReference type="SAM" id="MobiDB-lite"/>
    </source>
</evidence>
<feature type="region of interest" description="Disordered" evidence="1">
    <location>
        <begin position="48"/>
        <end position="67"/>
    </location>
</feature>
<name>A0A2J8TEB3_PONAB</name>
<organism evidence="2">
    <name type="scientific">Pongo abelii</name>
    <name type="common">Sumatran orangutan</name>
    <name type="synonym">Pongo pygmaeus abelii</name>
    <dbReference type="NCBI Taxonomy" id="9601"/>
    <lineage>
        <taxon>Eukaryota</taxon>
        <taxon>Metazoa</taxon>
        <taxon>Chordata</taxon>
        <taxon>Craniata</taxon>
        <taxon>Vertebrata</taxon>
        <taxon>Euteleostomi</taxon>
        <taxon>Mammalia</taxon>
        <taxon>Eutheria</taxon>
        <taxon>Euarchontoglires</taxon>
        <taxon>Primates</taxon>
        <taxon>Haplorrhini</taxon>
        <taxon>Catarrhini</taxon>
        <taxon>Hominidae</taxon>
        <taxon>Pongo</taxon>
    </lineage>
</organism>
<gene>
    <name evidence="2" type="ORF">CR201_G0035537</name>
</gene>
<accession>A0A2J8TEB3</accession>
<evidence type="ECO:0000313" key="2">
    <source>
        <dbReference type="EMBL" id="PNJ31377.1"/>
    </source>
</evidence>
<protein>
    <submittedName>
        <fullName evidence="2">ADAMTS9-AS2 isoform 3</fullName>
    </submittedName>
</protein>
<feature type="region of interest" description="Disordered" evidence="1">
    <location>
        <begin position="1"/>
        <end position="30"/>
    </location>
</feature>
<dbReference type="EMBL" id="NDHI03003502">
    <property type="protein sequence ID" value="PNJ31377.1"/>
    <property type="molecule type" value="Genomic_DNA"/>
</dbReference>
<sequence>MLRAQSPSSFVKQGVPSETQEPSEMKMQRQQGKTMYVYGQSCQSMIGRQKGQDTVTEPLVENGGRGQESNLPRFYGLLQGIKASGIQVYGLLGRQGKNLERRSERPSCFCGFFPVFFS</sequence>
<comment type="caution">
    <text evidence="2">The sequence shown here is derived from an EMBL/GenBank/DDBJ whole genome shotgun (WGS) entry which is preliminary data.</text>
</comment>
<reference evidence="2" key="1">
    <citation type="submission" date="2017-12" db="EMBL/GenBank/DDBJ databases">
        <title>High-resolution comparative analysis of great ape genomes.</title>
        <authorList>
            <person name="Pollen A."/>
            <person name="Hastie A."/>
            <person name="Hormozdiari F."/>
            <person name="Dougherty M."/>
            <person name="Liu R."/>
            <person name="Chaisson M."/>
            <person name="Hoppe E."/>
            <person name="Hill C."/>
            <person name="Pang A."/>
            <person name="Hillier L."/>
            <person name="Baker C."/>
            <person name="Armstrong J."/>
            <person name="Shendure J."/>
            <person name="Paten B."/>
            <person name="Wilson R."/>
            <person name="Chao H."/>
            <person name="Schneider V."/>
            <person name="Ventura M."/>
            <person name="Kronenberg Z."/>
            <person name="Murali S."/>
            <person name="Gordon D."/>
            <person name="Cantsilieris S."/>
            <person name="Munson K."/>
            <person name="Nelson B."/>
            <person name="Raja A."/>
            <person name="Underwood J."/>
            <person name="Diekhans M."/>
            <person name="Fiddes I."/>
            <person name="Haussler D."/>
            <person name="Eichler E."/>
        </authorList>
    </citation>
    <scope>NUCLEOTIDE SEQUENCE [LARGE SCALE GENOMIC DNA]</scope>
    <source>
        <strain evidence="2">Susie</strain>
    </source>
</reference>